<feature type="region of interest" description="Disordered" evidence="4">
    <location>
        <begin position="31"/>
        <end position="57"/>
    </location>
</feature>
<feature type="compositionally biased region" description="Basic and acidic residues" evidence="4">
    <location>
        <begin position="631"/>
        <end position="641"/>
    </location>
</feature>
<dbReference type="Gene3D" id="3.40.50.300">
    <property type="entry name" value="P-loop containing nucleotide triphosphate hydrolases"/>
    <property type="match status" value="1"/>
</dbReference>
<dbReference type="SUPFAM" id="SSF52540">
    <property type="entry name" value="P-loop containing nucleoside triphosphate hydrolases"/>
    <property type="match status" value="1"/>
</dbReference>
<organism evidence="5 6">
    <name type="scientific">Naematelia encephala</name>
    <dbReference type="NCBI Taxonomy" id="71784"/>
    <lineage>
        <taxon>Eukaryota</taxon>
        <taxon>Fungi</taxon>
        <taxon>Dikarya</taxon>
        <taxon>Basidiomycota</taxon>
        <taxon>Agaricomycotina</taxon>
        <taxon>Tremellomycetes</taxon>
        <taxon>Tremellales</taxon>
        <taxon>Naemateliaceae</taxon>
        <taxon>Naematelia</taxon>
    </lineage>
</organism>
<dbReference type="GO" id="GO:0005524">
    <property type="term" value="F:ATP binding"/>
    <property type="evidence" value="ECO:0007669"/>
    <property type="project" value="UniProtKB-KW"/>
</dbReference>
<protein>
    <submittedName>
        <fullName evidence="5">AFG1-like ATPase-domain-containing protein</fullName>
    </submittedName>
</protein>
<keyword evidence="3" id="KW-0067">ATP-binding</keyword>
<accession>A0A1Y2BIY3</accession>
<comment type="caution">
    <text evidence="5">The sequence shown here is derived from an EMBL/GenBank/DDBJ whole genome shotgun (WGS) entry which is preliminary data.</text>
</comment>
<proteinExistence type="inferred from homology"/>
<evidence type="ECO:0000256" key="3">
    <source>
        <dbReference type="ARBA" id="ARBA00022840"/>
    </source>
</evidence>
<sequence length="682" mass="75836">MITRSLKIGTSKIPRLGPLLRHHGRIVALSQPPSSRYIPGRRYTSSTATTPSNPSDVETKQDLLEYYRSMVTSGRLNWDDEQVRVIMKLRKLLDELSEYTPPLDLLARLGPTAPVQAKRAVKGETSWWKGKTKADATEQEQALVRVLSGQEELENLRTPKGIMITGPPEGTGKSLLLSHFYALLPTQHKRRWHYHALTLHLYAQVFKEMQRRRSTVSGGVRNQNMDVAAKRGWKAVFAGGRWEGGEDGEVTWEEREETIPFVSNFDELQLLDASSAALLRDVLSWYWRLGGVIVTCSNRVPEDLYHHGVQKDRMAGFLDALKARCEVVELDGGRDWRQGAGVTDVPRNTWFVMGQAETEFDDAWDLLGGPQVRIPLANGPVARFDFSQLCEEALGPADYISIASTFSTIFIDKVPVLLLKHKNEARRLINLVDALYESRCQVFVQAEASPGTMFFPDALTLPMSDASSSSQFSQAQHTNEQIMAAESLSETLHLPSLPNVSLYNHETRAQREKREERESKTAGSFGVLGIWTGEDERFAYKRAVSRLVEMTTSPTYAKEAWMPLDQAGRAWEGKRQMTATPTLTTPSPSTISQLASPNPSIVSPSPGATLKEDESDDFAAEAGYSRPSRIRPNDPEDKGAPVISEHHVWGVTEEWGDKAGKWGKGAKAFGRGQGQGSTGESS</sequence>
<dbReference type="OrthoDB" id="2193432at2759"/>
<dbReference type="NCBIfam" id="NF040713">
    <property type="entry name" value="ZapE"/>
    <property type="match status" value="1"/>
</dbReference>
<evidence type="ECO:0000256" key="1">
    <source>
        <dbReference type="ARBA" id="ARBA00010322"/>
    </source>
</evidence>
<feature type="compositionally biased region" description="Polar residues" evidence="4">
    <location>
        <begin position="593"/>
        <end position="603"/>
    </location>
</feature>
<evidence type="ECO:0000313" key="5">
    <source>
        <dbReference type="EMBL" id="ORY34742.1"/>
    </source>
</evidence>
<evidence type="ECO:0000256" key="4">
    <source>
        <dbReference type="SAM" id="MobiDB-lite"/>
    </source>
</evidence>
<evidence type="ECO:0000313" key="6">
    <source>
        <dbReference type="Proteomes" id="UP000193986"/>
    </source>
</evidence>
<feature type="compositionally biased region" description="Low complexity" evidence="4">
    <location>
        <begin position="44"/>
        <end position="55"/>
    </location>
</feature>
<feature type="region of interest" description="Disordered" evidence="4">
    <location>
        <begin position="659"/>
        <end position="682"/>
    </location>
</feature>
<dbReference type="PANTHER" id="PTHR12169:SF2">
    <property type="entry name" value="AFG1P"/>
    <property type="match status" value="1"/>
</dbReference>
<dbReference type="Proteomes" id="UP000193986">
    <property type="component" value="Unassembled WGS sequence"/>
</dbReference>
<feature type="compositionally biased region" description="Gly residues" evidence="4">
    <location>
        <begin position="671"/>
        <end position="682"/>
    </location>
</feature>
<dbReference type="GO" id="GO:0016887">
    <property type="term" value="F:ATP hydrolysis activity"/>
    <property type="evidence" value="ECO:0007669"/>
    <property type="project" value="InterPro"/>
</dbReference>
<dbReference type="EMBL" id="MCFC01000002">
    <property type="protein sequence ID" value="ORY34742.1"/>
    <property type="molecule type" value="Genomic_DNA"/>
</dbReference>
<reference evidence="5 6" key="1">
    <citation type="submission" date="2016-07" db="EMBL/GenBank/DDBJ databases">
        <title>Pervasive Adenine N6-methylation of Active Genes in Fungi.</title>
        <authorList>
            <consortium name="DOE Joint Genome Institute"/>
            <person name="Mondo S.J."/>
            <person name="Dannebaum R.O."/>
            <person name="Kuo R.C."/>
            <person name="Labutti K."/>
            <person name="Haridas S."/>
            <person name="Kuo A."/>
            <person name="Salamov A."/>
            <person name="Ahrendt S.R."/>
            <person name="Lipzen A."/>
            <person name="Sullivan W."/>
            <person name="Andreopoulos W.B."/>
            <person name="Clum A."/>
            <person name="Lindquist E."/>
            <person name="Daum C."/>
            <person name="Ramamoorthy G.K."/>
            <person name="Gryganskyi A."/>
            <person name="Culley D."/>
            <person name="Magnuson J.K."/>
            <person name="James T.Y."/>
            <person name="O'Malley M.A."/>
            <person name="Stajich J.E."/>
            <person name="Spatafora J.W."/>
            <person name="Visel A."/>
            <person name="Grigoriev I.V."/>
        </authorList>
    </citation>
    <scope>NUCLEOTIDE SEQUENCE [LARGE SCALE GENOMIC DNA]</scope>
    <source>
        <strain evidence="5 6">68-887.2</strain>
    </source>
</reference>
<evidence type="ECO:0000256" key="2">
    <source>
        <dbReference type="ARBA" id="ARBA00022741"/>
    </source>
</evidence>
<dbReference type="InterPro" id="IPR005654">
    <property type="entry name" value="ATPase_AFG1-like"/>
</dbReference>
<dbReference type="Pfam" id="PF03969">
    <property type="entry name" value="AFG1_ATPase"/>
    <property type="match status" value="1"/>
</dbReference>
<comment type="similarity">
    <text evidence="1">Belongs to the AFG1 ATPase family.</text>
</comment>
<keyword evidence="6" id="KW-1185">Reference proteome</keyword>
<dbReference type="InParanoid" id="A0A1Y2BIY3"/>
<feature type="compositionally biased region" description="Low complexity" evidence="4">
    <location>
        <begin position="579"/>
        <end position="592"/>
    </location>
</feature>
<dbReference type="InterPro" id="IPR027417">
    <property type="entry name" value="P-loop_NTPase"/>
</dbReference>
<keyword evidence="2" id="KW-0547">Nucleotide-binding</keyword>
<feature type="region of interest" description="Disordered" evidence="4">
    <location>
        <begin position="579"/>
        <end position="641"/>
    </location>
</feature>
<dbReference type="AlphaFoldDB" id="A0A1Y2BIY3"/>
<name>A0A1Y2BIY3_9TREE</name>
<gene>
    <name evidence="5" type="ORF">BCR39DRAFT_462559</name>
</gene>
<dbReference type="GO" id="GO:0005739">
    <property type="term" value="C:mitochondrion"/>
    <property type="evidence" value="ECO:0007669"/>
    <property type="project" value="TreeGrafter"/>
</dbReference>
<dbReference type="PANTHER" id="PTHR12169">
    <property type="entry name" value="ATPASE N2B"/>
    <property type="match status" value="1"/>
</dbReference>